<proteinExistence type="predicted"/>
<sequence length="250" mass="26276">MNTMISGTGSDVLFLHGGGVSGWMWRPVMNQLAGAVRAIVPDLPGHGTSGSIDYVSHSDTVARLAELIRDRAPRGAIVVGFSLGGQLAIRLASEHADLVRGALIVSAETKPAPAQGATLALLKLTAPLAKQEWFAKLQAKQLGVPGAYLPQYIRDSRAMSVETLLASVGENISFTLPAAWSAFTGPAGIVVGAGERKLMHESARLTHAALPHSTLTVAEAADHDAPFTKPKLIADHIRQILGQLEPKHAA</sequence>
<keyword evidence="3" id="KW-1185">Reference proteome</keyword>
<dbReference type="InterPro" id="IPR000073">
    <property type="entry name" value="AB_hydrolase_1"/>
</dbReference>
<dbReference type="PANTHER" id="PTHR43194">
    <property type="entry name" value="HYDROLASE ALPHA/BETA FOLD FAMILY"/>
    <property type="match status" value="1"/>
</dbReference>
<feature type="domain" description="AB hydrolase-1" evidence="1">
    <location>
        <begin position="12"/>
        <end position="235"/>
    </location>
</feature>
<reference evidence="3" key="1">
    <citation type="journal article" date="2019" name="Int. J. Syst. Evol. Microbiol.">
        <title>The Global Catalogue of Microorganisms (GCM) 10K type strain sequencing project: providing services to taxonomists for standard genome sequencing and annotation.</title>
        <authorList>
            <consortium name="The Broad Institute Genomics Platform"/>
            <consortium name="The Broad Institute Genome Sequencing Center for Infectious Disease"/>
            <person name="Wu L."/>
            <person name="Ma J."/>
        </authorList>
    </citation>
    <scope>NUCLEOTIDE SEQUENCE [LARGE SCALE GENOMIC DNA]</scope>
    <source>
        <strain evidence="3">CCUG 50213</strain>
    </source>
</reference>
<dbReference type="SUPFAM" id="SSF53474">
    <property type="entry name" value="alpha/beta-Hydrolases"/>
    <property type="match status" value="1"/>
</dbReference>
<evidence type="ECO:0000313" key="2">
    <source>
        <dbReference type="EMBL" id="MFD1200675.1"/>
    </source>
</evidence>
<organism evidence="2 3">
    <name type="scientific">Leucobacter albus</name>
    <dbReference type="NCBI Taxonomy" id="272210"/>
    <lineage>
        <taxon>Bacteria</taxon>
        <taxon>Bacillati</taxon>
        <taxon>Actinomycetota</taxon>
        <taxon>Actinomycetes</taxon>
        <taxon>Micrococcales</taxon>
        <taxon>Microbacteriaceae</taxon>
        <taxon>Leucobacter</taxon>
    </lineage>
</organism>
<accession>A0ABW3TJD6</accession>
<comment type="caution">
    <text evidence="2">The sequence shown here is derived from an EMBL/GenBank/DDBJ whole genome shotgun (WGS) entry which is preliminary data.</text>
</comment>
<evidence type="ECO:0000259" key="1">
    <source>
        <dbReference type="Pfam" id="PF12697"/>
    </source>
</evidence>
<dbReference type="InterPro" id="IPR029058">
    <property type="entry name" value="AB_hydrolase_fold"/>
</dbReference>
<dbReference type="EMBL" id="JBHTLY010000001">
    <property type="protein sequence ID" value="MFD1200675.1"/>
    <property type="molecule type" value="Genomic_DNA"/>
</dbReference>
<dbReference type="Gene3D" id="3.40.50.1820">
    <property type="entry name" value="alpha/beta hydrolase"/>
    <property type="match status" value="1"/>
</dbReference>
<dbReference type="Proteomes" id="UP001597181">
    <property type="component" value="Unassembled WGS sequence"/>
</dbReference>
<dbReference type="InterPro" id="IPR050228">
    <property type="entry name" value="Carboxylesterase_BioH"/>
</dbReference>
<protein>
    <submittedName>
        <fullName evidence="2">Alpha/beta fold hydrolase</fullName>
    </submittedName>
</protein>
<gene>
    <name evidence="2" type="ORF">ACFQ3U_02050</name>
</gene>
<name>A0ABW3TJD6_9MICO</name>
<evidence type="ECO:0000313" key="3">
    <source>
        <dbReference type="Proteomes" id="UP001597181"/>
    </source>
</evidence>
<dbReference type="Pfam" id="PF12697">
    <property type="entry name" value="Abhydrolase_6"/>
    <property type="match status" value="1"/>
</dbReference>
<dbReference type="GO" id="GO:0016787">
    <property type="term" value="F:hydrolase activity"/>
    <property type="evidence" value="ECO:0007669"/>
    <property type="project" value="UniProtKB-KW"/>
</dbReference>
<dbReference type="RefSeq" id="WP_343959102.1">
    <property type="nucleotide sequence ID" value="NZ_BAAAKZ010000003.1"/>
</dbReference>
<dbReference type="PANTHER" id="PTHR43194:SF5">
    <property type="entry name" value="PIMELOYL-[ACYL-CARRIER PROTEIN] METHYL ESTER ESTERASE"/>
    <property type="match status" value="1"/>
</dbReference>
<keyword evidence="2" id="KW-0378">Hydrolase</keyword>